<dbReference type="AlphaFoldDB" id="A0A8I6RW88"/>
<accession>A0A8I6RW88</accession>
<evidence type="ECO:0000259" key="1">
    <source>
        <dbReference type="PROSITE" id="PS50181"/>
    </source>
</evidence>
<evidence type="ECO:0000313" key="3">
    <source>
        <dbReference type="Proteomes" id="UP000494040"/>
    </source>
</evidence>
<dbReference type="GeneID" id="106668368"/>
<dbReference type="OMA" id="FTHNIRY"/>
<dbReference type="EnsemblMetazoa" id="XM_014397050.2">
    <property type="protein sequence ID" value="XP_014252536.1"/>
    <property type="gene ID" value="LOC106668368"/>
</dbReference>
<dbReference type="RefSeq" id="XP_014252536.1">
    <property type="nucleotide sequence ID" value="XM_014397050.2"/>
</dbReference>
<proteinExistence type="predicted"/>
<organism evidence="2 3">
    <name type="scientific">Cimex lectularius</name>
    <name type="common">Bed bug</name>
    <name type="synonym">Acanthia lectularia</name>
    <dbReference type="NCBI Taxonomy" id="79782"/>
    <lineage>
        <taxon>Eukaryota</taxon>
        <taxon>Metazoa</taxon>
        <taxon>Ecdysozoa</taxon>
        <taxon>Arthropoda</taxon>
        <taxon>Hexapoda</taxon>
        <taxon>Insecta</taxon>
        <taxon>Pterygota</taxon>
        <taxon>Neoptera</taxon>
        <taxon>Paraneoptera</taxon>
        <taxon>Hemiptera</taxon>
        <taxon>Heteroptera</taxon>
        <taxon>Panheteroptera</taxon>
        <taxon>Cimicomorpha</taxon>
        <taxon>Cimicidae</taxon>
        <taxon>Cimex</taxon>
    </lineage>
</organism>
<dbReference type="Proteomes" id="UP000494040">
    <property type="component" value="Unassembled WGS sequence"/>
</dbReference>
<dbReference type="SMART" id="SM00256">
    <property type="entry name" value="FBOX"/>
    <property type="match status" value="1"/>
</dbReference>
<dbReference type="InterPro" id="IPR036047">
    <property type="entry name" value="F-box-like_dom_sf"/>
</dbReference>
<protein>
    <recommendedName>
        <fullName evidence="1">F-box domain-containing protein</fullName>
    </recommendedName>
</protein>
<dbReference type="KEGG" id="clec:106668368"/>
<dbReference type="OrthoDB" id="6612480at2759"/>
<dbReference type="PROSITE" id="PS50181">
    <property type="entry name" value="FBOX"/>
    <property type="match status" value="1"/>
</dbReference>
<dbReference type="Pfam" id="PF00646">
    <property type="entry name" value="F-box"/>
    <property type="match status" value="1"/>
</dbReference>
<name>A0A8I6RW88_CIMLE</name>
<dbReference type="SUPFAM" id="SSF81383">
    <property type="entry name" value="F-box domain"/>
    <property type="match status" value="1"/>
</dbReference>
<feature type="domain" description="F-box" evidence="1">
    <location>
        <begin position="63"/>
        <end position="111"/>
    </location>
</feature>
<dbReference type="InterPro" id="IPR001810">
    <property type="entry name" value="F-box_dom"/>
</dbReference>
<keyword evidence="3" id="KW-1185">Reference proteome</keyword>
<evidence type="ECO:0000313" key="2">
    <source>
        <dbReference type="EnsemblMetazoa" id="XP_014252536.1"/>
    </source>
</evidence>
<reference evidence="2" key="1">
    <citation type="submission" date="2022-01" db="UniProtKB">
        <authorList>
            <consortium name="EnsemblMetazoa"/>
        </authorList>
    </citation>
    <scope>IDENTIFICATION</scope>
</reference>
<sequence>MLTVYKWGRLINENWFCAVLLAHLSCKRCTNFTHNIRYLQRVVAMDEKTEVESLPELPSDVCQEKEFNLPIEMISYILDFVDGKTLAKCRQVCKDWRTLIDSTLPSGWNRWFEVCINEIPEEQIYDFIGHHMPKYWMDSAKRLDYLYIFQRWTQWQHFLKRTKYVKHLATMSADIVSIKTSGEWLFIGMRNGQLNAYSFAKEKVFTLMVLGPIQSMYLRCTTEPDFISFSALENVGHDELVLDMSVRMAVRFNLHTNVVTLLNKLRPQYVQYIAFEDHEVTADFTNFTSKFTSTFMDGTASKEYPAIYHLLTVWNGYIMMKDDADKVLVVDKYFNEVKHPFSKMHLPGGELLMRIFIGIDAIISFTYALNSHHPLEVNVLGEEKNYSCDIFPNVCCGFYYANHLFLGTDISLIAVFYIKQLKDLFHLDKMEPHRKQTIYLPEIRDPIVSIDISEAKEKMSIIVASLYDIFEISFSPCQNV</sequence>
<dbReference type="Gene3D" id="1.20.1280.50">
    <property type="match status" value="1"/>
</dbReference>